<name>A0A5J5ECW7_9PEZI</name>
<gene>
    <name evidence="1" type="ORF">FN846DRAFT_915158</name>
</gene>
<evidence type="ECO:0000313" key="2">
    <source>
        <dbReference type="Proteomes" id="UP000326924"/>
    </source>
</evidence>
<dbReference type="AlphaFoldDB" id="A0A5J5ECW7"/>
<evidence type="ECO:0000313" key="1">
    <source>
        <dbReference type="EMBL" id="KAA8892598.1"/>
    </source>
</evidence>
<keyword evidence="2" id="KW-1185">Reference proteome</keyword>
<dbReference type="Proteomes" id="UP000326924">
    <property type="component" value="Unassembled WGS sequence"/>
</dbReference>
<comment type="caution">
    <text evidence="1">The sequence shown here is derived from an EMBL/GenBank/DDBJ whole genome shotgun (WGS) entry which is preliminary data.</text>
</comment>
<protein>
    <submittedName>
        <fullName evidence="1">Uncharacterized protein</fullName>
    </submittedName>
</protein>
<sequence>MSRLASPMPPVATMVADITKRGSRQVAFNAITSVKECVDILPTAYRATARDIFNTLSDITEKYGRVNKVFQTFRHHRSKGTFPPQIECVHEPSFLFTKEFSEHAETVPEAKARLLKMRNLWSAYRSDLLTAAIDAKREELLVLEARLQPKTYWNDIVNAMERVYERQLSFYKGADGKFPLGESIIEDVEMVTGADTPTAGPSGSAEPSTIPASRFRFGQSGDKEETWLKSDRDIAVWDAPRLAARVIDITRNRDLEELEKAIKKLSIKKAATAVEEDAITSLNARNADFDARVRAAVQSALAKQKNG</sequence>
<reference evidence="1 2" key="1">
    <citation type="submission" date="2019-09" db="EMBL/GenBank/DDBJ databases">
        <title>Draft genome of the ectomycorrhizal ascomycete Sphaerosporella brunnea.</title>
        <authorList>
            <consortium name="DOE Joint Genome Institute"/>
            <person name="Benucci G.M."/>
            <person name="Marozzi G."/>
            <person name="Antonielli L."/>
            <person name="Sanchez S."/>
            <person name="Marco P."/>
            <person name="Wang X."/>
            <person name="Falini L.B."/>
            <person name="Barry K."/>
            <person name="Haridas S."/>
            <person name="Lipzen A."/>
            <person name="Labutti K."/>
            <person name="Grigoriev I.V."/>
            <person name="Murat C."/>
            <person name="Martin F."/>
            <person name="Albertini E."/>
            <person name="Donnini D."/>
            <person name="Bonito G."/>
        </authorList>
    </citation>
    <scope>NUCLEOTIDE SEQUENCE [LARGE SCALE GENOMIC DNA]</scope>
    <source>
        <strain evidence="1 2">Sb_GMNB300</strain>
    </source>
</reference>
<dbReference type="EMBL" id="VXIS01000686">
    <property type="protein sequence ID" value="KAA8892598.1"/>
    <property type="molecule type" value="Genomic_DNA"/>
</dbReference>
<dbReference type="InParanoid" id="A0A5J5ECW7"/>
<organism evidence="1 2">
    <name type="scientific">Sphaerosporella brunnea</name>
    <dbReference type="NCBI Taxonomy" id="1250544"/>
    <lineage>
        <taxon>Eukaryota</taxon>
        <taxon>Fungi</taxon>
        <taxon>Dikarya</taxon>
        <taxon>Ascomycota</taxon>
        <taxon>Pezizomycotina</taxon>
        <taxon>Pezizomycetes</taxon>
        <taxon>Pezizales</taxon>
        <taxon>Pyronemataceae</taxon>
        <taxon>Sphaerosporella</taxon>
    </lineage>
</organism>
<proteinExistence type="predicted"/>
<dbReference type="OrthoDB" id="3599942at2759"/>
<accession>A0A5J5ECW7</accession>